<evidence type="ECO:0000313" key="2">
    <source>
        <dbReference type="EMBL" id="KAH7984542.1"/>
    </source>
</evidence>
<protein>
    <submittedName>
        <fullName evidence="2">Uncharacterized protein</fullName>
    </submittedName>
</protein>
<reference evidence="2" key="2">
    <citation type="submission" date="2021-09" db="EMBL/GenBank/DDBJ databases">
        <authorList>
            <person name="Jia N."/>
            <person name="Wang J."/>
            <person name="Shi W."/>
            <person name="Du L."/>
            <person name="Sun Y."/>
            <person name="Zhan W."/>
            <person name="Jiang J."/>
            <person name="Wang Q."/>
            <person name="Zhang B."/>
            <person name="Ji P."/>
            <person name="Sakyi L.B."/>
            <person name="Cui X."/>
            <person name="Yuan T."/>
            <person name="Jiang B."/>
            <person name="Yang W."/>
            <person name="Lam T.T.-Y."/>
            <person name="Chang Q."/>
            <person name="Ding S."/>
            <person name="Wang X."/>
            <person name="Zhu J."/>
            <person name="Ruan X."/>
            <person name="Zhao L."/>
            <person name="Wei J."/>
            <person name="Que T."/>
            <person name="Du C."/>
            <person name="Cheng J."/>
            <person name="Dai P."/>
            <person name="Han X."/>
            <person name="Huang E."/>
            <person name="Gao Y."/>
            <person name="Liu J."/>
            <person name="Shao H."/>
            <person name="Ye R."/>
            <person name="Li L."/>
            <person name="Wei W."/>
            <person name="Wang X."/>
            <person name="Wang C."/>
            <person name="Huo Q."/>
            <person name="Li W."/>
            <person name="Guo W."/>
            <person name="Chen H."/>
            <person name="Chen S."/>
            <person name="Zhou L."/>
            <person name="Zhou L."/>
            <person name="Ni X."/>
            <person name="Tian J."/>
            <person name="Zhou Y."/>
            <person name="Sheng Y."/>
            <person name="Liu T."/>
            <person name="Pan Y."/>
            <person name="Xia L."/>
            <person name="Li J."/>
            <person name="Zhao F."/>
            <person name="Cao W."/>
        </authorList>
    </citation>
    <scope>NUCLEOTIDE SEQUENCE</scope>
    <source>
        <strain evidence="2">Rsan-2018</strain>
        <tissue evidence="2">Larvae</tissue>
    </source>
</reference>
<dbReference type="EMBL" id="JABSTV010001245">
    <property type="protein sequence ID" value="KAH7984542.1"/>
    <property type="molecule type" value="Genomic_DNA"/>
</dbReference>
<feature type="region of interest" description="Disordered" evidence="1">
    <location>
        <begin position="69"/>
        <end position="98"/>
    </location>
</feature>
<dbReference type="AlphaFoldDB" id="A0A9D4TBS6"/>
<dbReference type="Proteomes" id="UP000821837">
    <property type="component" value="Chromosome 1"/>
</dbReference>
<comment type="caution">
    <text evidence="2">The sequence shown here is derived from an EMBL/GenBank/DDBJ whole genome shotgun (WGS) entry which is preliminary data.</text>
</comment>
<dbReference type="VEuPathDB" id="VectorBase:RSAN_040465"/>
<gene>
    <name evidence="2" type="ORF">HPB52_022240</name>
</gene>
<organism evidence="2 3">
    <name type="scientific">Rhipicephalus sanguineus</name>
    <name type="common">Brown dog tick</name>
    <name type="synonym">Ixodes sanguineus</name>
    <dbReference type="NCBI Taxonomy" id="34632"/>
    <lineage>
        <taxon>Eukaryota</taxon>
        <taxon>Metazoa</taxon>
        <taxon>Ecdysozoa</taxon>
        <taxon>Arthropoda</taxon>
        <taxon>Chelicerata</taxon>
        <taxon>Arachnida</taxon>
        <taxon>Acari</taxon>
        <taxon>Parasitiformes</taxon>
        <taxon>Ixodida</taxon>
        <taxon>Ixodoidea</taxon>
        <taxon>Ixodidae</taxon>
        <taxon>Rhipicephalinae</taxon>
        <taxon>Rhipicephalus</taxon>
        <taxon>Rhipicephalus</taxon>
    </lineage>
</organism>
<keyword evidence="3" id="KW-1185">Reference proteome</keyword>
<accession>A0A9D4TBS6</accession>
<evidence type="ECO:0000313" key="3">
    <source>
        <dbReference type="Proteomes" id="UP000821837"/>
    </source>
</evidence>
<feature type="compositionally biased region" description="Basic and acidic residues" evidence="1">
    <location>
        <begin position="70"/>
        <end position="81"/>
    </location>
</feature>
<sequence length="259" mass="28299">MSTIRKTTKLLCPLQARWTHSKRYRAHKISARRQLKLAVFLNERGCRGLGKLAETAAHYLEAQGLNNLGKTKEDKEPEKFAVKSRGGQEEETCPYDPGTGGKASCRMTIVSGLRAFETEGVSPSSTYIEANDEKNTKSQMNRMPTADDVLDGEGAEVNLSSPFLAGRVTVICMENTLFDVVVGSVEDVRYTSAPDPHWKRPSDSLETKSTLQRNEVAVRHNQPHSMLDGICDAAAKNSSNETAVAVAIRTASQTSNPTG</sequence>
<reference evidence="2" key="1">
    <citation type="journal article" date="2020" name="Cell">
        <title>Large-Scale Comparative Analyses of Tick Genomes Elucidate Their Genetic Diversity and Vector Capacities.</title>
        <authorList>
            <consortium name="Tick Genome and Microbiome Consortium (TIGMIC)"/>
            <person name="Jia N."/>
            <person name="Wang J."/>
            <person name="Shi W."/>
            <person name="Du L."/>
            <person name="Sun Y."/>
            <person name="Zhan W."/>
            <person name="Jiang J.F."/>
            <person name="Wang Q."/>
            <person name="Zhang B."/>
            <person name="Ji P."/>
            <person name="Bell-Sakyi L."/>
            <person name="Cui X.M."/>
            <person name="Yuan T.T."/>
            <person name="Jiang B.G."/>
            <person name="Yang W.F."/>
            <person name="Lam T.T."/>
            <person name="Chang Q.C."/>
            <person name="Ding S.J."/>
            <person name="Wang X.J."/>
            <person name="Zhu J.G."/>
            <person name="Ruan X.D."/>
            <person name="Zhao L."/>
            <person name="Wei J.T."/>
            <person name="Ye R.Z."/>
            <person name="Que T.C."/>
            <person name="Du C.H."/>
            <person name="Zhou Y.H."/>
            <person name="Cheng J.X."/>
            <person name="Dai P.F."/>
            <person name="Guo W.B."/>
            <person name="Han X.H."/>
            <person name="Huang E.J."/>
            <person name="Li L.F."/>
            <person name="Wei W."/>
            <person name="Gao Y.C."/>
            <person name="Liu J.Z."/>
            <person name="Shao H.Z."/>
            <person name="Wang X."/>
            <person name="Wang C.C."/>
            <person name="Yang T.C."/>
            <person name="Huo Q.B."/>
            <person name="Li W."/>
            <person name="Chen H.Y."/>
            <person name="Chen S.E."/>
            <person name="Zhou L.G."/>
            <person name="Ni X.B."/>
            <person name="Tian J.H."/>
            <person name="Sheng Y."/>
            <person name="Liu T."/>
            <person name="Pan Y.S."/>
            <person name="Xia L.Y."/>
            <person name="Li J."/>
            <person name="Zhao F."/>
            <person name="Cao W.C."/>
        </authorList>
    </citation>
    <scope>NUCLEOTIDE SEQUENCE</scope>
    <source>
        <strain evidence="2">Rsan-2018</strain>
    </source>
</reference>
<evidence type="ECO:0000256" key="1">
    <source>
        <dbReference type="SAM" id="MobiDB-lite"/>
    </source>
</evidence>
<proteinExistence type="predicted"/>
<name>A0A9D4TBS6_RHISA</name>